<name>A0ABN4N6W9_9GAMM</name>
<gene>
    <name evidence="1" type="ORF">A3K91_1193</name>
</gene>
<accession>A0ABN4N6W9</accession>
<keyword evidence="2" id="KW-1185">Reference proteome</keyword>
<sequence>MKTNHQAIKHCLSSPIKNKTLFASAFLAGTLLLTGCQSTSLSNNSNPSNAMAKKQTSAVAKTVLATALQKQRRQSFSYHSNIEINNEQQFANVAAKDQVASDSPSEYCEDTHDQSYVALLEQAEEQNKDVLDTEYDTQRTALKNSYLECNAAYEAWVDHQYDSDIAVPPSYQQLFDNYDSKIKPLEIKKSKLLDAYWFKPLSLNAQGVYQPMAGRATMLASAQYQTRNNHSSINQPIYIDLKNGDIYLWADNVAMFNSSMLDDSLGTKWQNKWLKIAMDDGTLPKGFGREVIKSHFAAMDETFEAAPVSQFDYVAPNTLASLSPKLPAHQLTPILATDTIIRRVQSAESYELFYQDYMRIFYDRISKQYPELIEANVSDESENTTSDKFTSKALVQQILTMVKSQIEGGDETEEVTLPENTEVQELYGFDKQGQLKWQHLRNELLSKTKAASGTSSKGVTVDMLQQYSAISHQDMAFPNLPSDVQVPNASNSIDARKYGKELMQYYRDGNGTFMGKMIFSRFPMSIEASGAVD</sequence>
<dbReference type="RefSeq" id="WP_062844448.1">
    <property type="nucleotide sequence ID" value="NZ_CP014945.1"/>
</dbReference>
<organism evidence="1 2">
    <name type="scientific">Psychrobacter alimentarius</name>
    <dbReference type="NCBI Taxonomy" id="261164"/>
    <lineage>
        <taxon>Bacteria</taxon>
        <taxon>Pseudomonadati</taxon>
        <taxon>Pseudomonadota</taxon>
        <taxon>Gammaproteobacteria</taxon>
        <taxon>Moraxellales</taxon>
        <taxon>Moraxellaceae</taxon>
        <taxon>Psychrobacter</taxon>
    </lineage>
</organism>
<dbReference type="Proteomes" id="UP000076104">
    <property type="component" value="Chromosome"/>
</dbReference>
<proteinExistence type="predicted"/>
<dbReference type="EMBL" id="CP014945">
    <property type="protein sequence ID" value="AMT96799.1"/>
    <property type="molecule type" value="Genomic_DNA"/>
</dbReference>
<evidence type="ECO:0008006" key="3">
    <source>
        <dbReference type="Google" id="ProtNLM"/>
    </source>
</evidence>
<dbReference type="GeneID" id="33060865"/>
<protein>
    <recommendedName>
        <fullName evidence="3">Lipoprotein</fullName>
    </recommendedName>
</protein>
<evidence type="ECO:0000313" key="1">
    <source>
        <dbReference type="EMBL" id="AMT96799.1"/>
    </source>
</evidence>
<reference evidence="1 2" key="1">
    <citation type="submission" date="2016-03" db="EMBL/GenBank/DDBJ databases">
        <title>Genome sequencing of Psychrobacter alimentarius PAMC 27889.</title>
        <authorList>
            <person name="Lee J."/>
            <person name="Kim O.-S."/>
        </authorList>
    </citation>
    <scope>NUCLEOTIDE SEQUENCE [LARGE SCALE GENOMIC DNA]</scope>
    <source>
        <strain evidence="1 2">PAMC 27889</strain>
    </source>
</reference>
<evidence type="ECO:0000313" key="2">
    <source>
        <dbReference type="Proteomes" id="UP000076104"/>
    </source>
</evidence>